<evidence type="ECO:0000313" key="7">
    <source>
        <dbReference type="EMBL" id="GLK79571.1"/>
    </source>
</evidence>
<comment type="caution">
    <text evidence="7">The sequence shown here is derived from an EMBL/GenBank/DDBJ whole genome shotgun (WGS) entry which is preliminary data.</text>
</comment>
<dbReference type="InterPro" id="IPR051461">
    <property type="entry name" value="UPF0750_membrane"/>
</dbReference>
<evidence type="ECO:0000256" key="4">
    <source>
        <dbReference type="ARBA" id="ARBA00022989"/>
    </source>
</evidence>
<dbReference type="EMBL" id="BSFL01000001">
    <property type="protein sequence ID" value="GLK79571.1"/>
    <property type="molecule type" value="Genomic_DNA"/>
</dbReference>
<feature type="transmembrane region" description="Helical" evidence="6">
    <location>
        <begin position="144"/>
        <end position="162"/>
    </location>
</feature>
<dbReference type="PANTHER" id="PTHR33545">
    <property type="entry name" value="UPF0750 MEMBRANE PROTEIN YITT-RELATED"/>
    <property type="match status" value="1"/>
</dbReference>
<evidence type="ECO:0000256" key="1">
    <source>
        <dbReference type="ARBA" id="ARBA00004651"/>
    </source>
</evidence>
<evidence type="ECO:0000256" key="6">
    <source>
        <dbReference type="SAM" id="Phobius"/>
    </source>
</evidence>
<evidence type="ECO:0000256" key="3">
    <source>
        <dbReference type="ARBA" id="ARBA00022692"/>
    </source>
</evidence>
<evidence type="ECO:0000256" key="2">
    <source>
        <dbReference type="ARBA" id="ARBA00022475"/>
    </source>
</evidence>
<dbReference type="Pfam" id="PF02588">
    <property type="entry name" value="YitT_membrane"/>
    <property type="match status" value="1"/>
</dbReference>
<proteinExistence type="predicted"/>
<reference evidence="7" key="2">
    <citation type="submission" date="2023-01" db="EMBL/GenBank/DDBJ databases">
        <authorList>
            <person name="Sun Q."/>
            <person name="Evtushenko L."/>
        </authorList>
    </citation>
    <scope>NUCLEOTIDE SEQUENCE</scope>
    <source>
        <strain evidence="7">VKM B-2748</strain>
    </source>
</reference>
<organism evidence="7 8">
    <name type="scientific">Methylopila turkensis</name>
    <dbReference type="NCBI Taxonomy" id="1437816"/>
    <lineage>
        <taxon>Bacteria</taxon>
        <taxon>Pseudomonadati</taxon>
        <taxon>Pseudomonadota</taxon>
        <taxon>Alphaproteobacteria</taxon>
        <taxon>Hyphomicrobiales</taxon>
        <taxon>Methylopilaceae</taxon>
        <taxon>Methylopila</taxon>
    </lineage>
</organism>
<dbReference type="Proteomes" id="UP001143309">
    <property type="component" value="Unassembled WGS sequence"/>
</dbReference>
<keyword evidence="2" id="KW-1003">Cell membrane</keyword>
<keyword evidence="3 6" id="KW-0812">Transmembrane</keyword>
<protein>
    <submittedName>
        <fullName evidence="7">Membrane protein</fullName>
    </submittedName>
</protein>
<feature type="transmembrane region" description="Helical" evidence="6">
    <location>
        <begin position="183"/>
        <end position="204"/>
    </location>
</feature>
<evidence type="ECO:0000256" key="5">
    <source>
        <dbReference type="ARBA" id="ARBA00023136"/>
    </source>
</evidence>
<evidence type="ECO:0000313" key="8">
    <source>
        <dbReference type="Proteomes" id="UP001143309"/>
    </source>
</evidence>
<dbReference type="AlphaFoldDB" id="A0A9W6N6Q8"/>
<keyword evidence="4 6" id="KW-1133">Transmembrane helix</keyword>
<dbReference type="GO" id="GO:0005886">
    <property type="term" value="C:plasma membrane"/>
    <property type="evidence" value="ECO:0007669"/>
    <property type="project" value="UniProtKB-SubCell"/>
</dbReference>
<name>A0A9W6N6Q8_9HYPH</name>
<gene>
    <name evidence="7" type="ORF">GCM10008174_13120</name>
</gene>
<accession>A0A9W6N6Q8</accession>
<feature type="transmembrane region" description="Helical" evidence="6">
    <location>
        <begin position="210"/>
        <end position="227"/>
    </location>
</feature>
<keyword evidence="5 6" id="KW-0472">Membrane</keyword>
<dbReference type="InterPro" id="IPR003740">
    <property type="entry name" value="YitT"/>
</dbReference>
<sequence length="236" mass="24378">MNGSGPADALLARPGAGILGAMIRPFDPRRLAAALKPADARKHTRFEDAVAFCIAVVLIGFGLALLQAAGLATGGVAGIALILHFATSWPAGLLFLLVNAPFYALVFRTMGREFGLKTLIVNPMLAGFGALAPHAFAIEVRSEPFAAVAGGVLLGMGVLALARHRASVGGFSALAIYLQERGVMRAGLAQALTDCFVIACAAAVLDPRHVALSVLSAVVLSIVLVLNHKPGRYSGF</sequence>
<comment type="subcellular location">
    <subcellularLocation>
        <location evidence="1">Cell membrane</location>
        <topology evidence="1">Multi-pass membrane protein</topology>
    </subcellularLocation>
</comment>
<feature type="transmembrane region" description="Helical" evidence="6">
    <location>
        <begin position="50"/>
        <end position="83"/>
    </location>
</feature>
<dbReference type="PANTHER" id="PTHR33545:SF5">
    <property type="entry name" value="UPF0750 MEMBRANE PROTEIN YITT"/>
    <property type="match status" value="1"/>
</dbReference>
<keyword evidence="8" id="KW-1185">Reference proteome</keyword>
<reference evidence="7" key="1">
    <citation type="journal article" date="2014" name="Int. J. Syst. Evol. Microbiol.">
        <title>Complete genome sequence of Corynebacterium casei LMG S-19264T (=DSM 44701T), isolated from a smear-ripened cheese.</title>
        <authorList>
            <consortium name="US DOE Joint Genome Institute (JGI-PGF)"/>
            <person name="Walter F."/>
            <person name="Albersmeier A."/>
            <person name="Kalinowski J."/>
            <person name="Ruckert C."/>
        </authorList>
    </citation>
    <scope>NUCLEOTIDE SEQUENCE</scope>
    <source>
        <strain evidence="7">VKM B-2748</strain>
    </source>
</reference>
<feature type="transmembrane region" description="Helical" evidence="6">
    <location>
        <begin position="119"/>
        <end position="138"/>
    </location>
</feature>